<evidence type="ECO:0000313" key="1">
    <source>
        <dbReference type="EMBL" id="SFV70843.1"/>
    </source>
</evidence>
<sequence>MTIQQISFRDFIRGYIPADILMLLDKKTKTKKGLYVKQEYADIVLEFLKQKEQEKIEKRKRAMFDFVGEFGDGANMANKSHKAIKAEKYE</sequence>
<dbReference type="AlphaFoldDB" id="A0A1W1CYN6"/>
<accession>A0A1W1CYN6</accession>
<gene>
    <name evidence="1" type="ORF">MNB_SV-13-1156</name>
</gene>
<organism evidence="1">
    <name type="scientific">hydrothermal vent metagenome</name>
    <dbReference type="NCBI Taxonomy" id="652676"/>
    <lineage>
        <taxon>unclassified sequences</taxon>
        <taxon>metagenomes</taxon>
        <taxon>ecological metagenomes</taxon>
    </lineage>
</organism>
<dbReference type="EMBL" id="FPHM01000174">
    <property type="protein sequence ID" value="SFV70843.1"/>
    <property type="molecule type" value="Genomic_DNA"/>
</dbReference>
<name>A0A1W1CYN6_9ZZZZ</name>
<reference evidence="1" key="1">
    <citation type="submission" date="2016-10" db="EMBL/GenBank/DDBJ databases">
        <authorList>
            <person name="de Groot N.N."/>
        </authorList>
    </citation>
    <scope>NUCLEOTIDE SEQUENCE</scope>
</reference>
<protein>
    <submittedName>
        <fullName evidence="1">Uncharacterized protein</fullName>
    </submittedName>
</protein>
<proteinExistence type="predicted"/>